<dbReference type="PANTHER" id="PTHR45138:SF9">
    <property type="entry name" value="DIGUANYLATE CYCLASE DGCM-RELATED"/>
    <property type="match status" value="1"/>
</dbReference>
<evidence type="ECO:0000256" key="3">
    <source>
        <dbReference type="SAM" id="Phobius"/>
    </source>
</evidence>
<dbReference type="InterPro" id="IPR050469">
    <property type="entry name" value="Diguanylate_Cyclase"/>
</dbReference>
<feature type="transmembrane region" description="Helical" evidence="3">
    <location>
        <begin position="92"/>
        <end position="110"/>
    </location>
</feature>
<dbReference type="EC" id="2.7.7.65" evidence="1"/>
<feature type="domain" description="GGDEF" evidence="4">
    <location>
        <begin position="283"/>
        <end position="412"/>
    </location>
</feature>
<evidence type="ECO:0000256" key="2">
    <source>
        <dbReference type="ARBA" id="ARBA00034247"/>
    </source>
</evidence>
<dbReference type="InterPro" id="IPR048533">
    <property type="entry name" value="VUPS"/>
</dbReference>
<dbReference type="NCBIfam" id="TIGR00254">
    <property type="entry name" value="GGDEF"/>
    <property type="match status" value="1"/>
</dbReference>
<dbReference type="InterPro" id="IPR029787">
    <property type="entry name" value="Nucleotide_cyclase"/>
</dbReference>
<dbReference type="PANTHER" id="PTHR45138">
    <property type="entry name" value="REGULATORY COMPONENTS OF SENSORY TRANSDUCTION SYSTEM"/>
    <property type="match status" value="1"/>
</dbReference>
<dbReference type="Pfam" id="PF20973">
    <property type="entry name" value="VUPS"/>
    <property type="match status" value="1"/>
</dbReference>
<gene>
    <name evidence="5" type="ORF">DLJ53_17760</name>
</gene>
<evidence type="ECO:0000313" key="6">
    <source>
        <dbReference type="Proteomes" id="UP000249590"/>
    </source>
</evidence>
<feature type="transmembrane region" description="Helical" evidence="3">
    <location>
        <begin position="164"/>
        <end position="190"/>
    </location>
</feature>
<dbReference type="AlphaFoldDB" id="A0A8B2NV67"/>
<dbReference type="Gene3D" id="3.30.70.270">
    <property type="match status" value="1"/>
</dbReference>
<dbReference type="InterPro" id="IPR000160">
    <property type="entry name" value="GGDEF_dom"/>
</dbReference>
<feature type="transmembrane region" description="Helical" evidence="3">
    <location>
        <begin position="6"/>
        <end position="23"/>
    </location>
</feature>
<dbReference type="CDD" id="cd01949">
    <property type="entry name" value="GGDEF"/>
    <property type="match status" value="1"/>
</dbReference>
<feature type="transmembrane region" description="Helical" evidence="3">
    <location>
        <begin position="196"/>
        <end position="219"/>
    </location>
</feature>
<evidence type="ECO:0000313" key="5">
    <source>
        <dbReference type="EMBL" id="RAI01063.1"/>
    </source>
</evidence>
<dbReference type="OrthoDB" id="9812260at2"/>
<feature type="transmembrane region" description="Helical" evidence="3">
    <location>
        <begin position="30"/>
        <end position="53"/>
    </location>
</feature>
<dbReference type="FunFam" id="3.30.70.270:FF:000001">
    <property type="entry name" value="Diguanylate cyclase domain protein"/>
    <property type="match status" value="1"/>
</dbReference>
<feature type="transmembrane region" description="Helical" evidence="3">
    <location>
        <begin position="130"/>
        <end position="152"/>
    </location>
</feature>
<proteinExistence type="predicted"/>
<comment type="caution">
    <text evidence="5">The sequence shown here is derived from an EMBL/GenBank/DDBJ whole genome shotgun (WGS) entry which is preliminary data.</text>
</comment>
<reference evidence="5 6" key="1">
    <citation type="submission" date="2018-05" db="EMBL/GenBank/DDBJ databases">
        <title>Acuticoccus sediminis sp. nov., isolated from deep-sea sediment of Indian Ocean.</title>
        <authorList>
            <person name="Liu X."/>
            <person name="Lai Q."/>
            <person name="Du Y."/>
            <person name="Sun F."/>
            <person name="Zhang X."/>
            <person name="Wang S."/>
            <person name="Shao Z."/>
        </authorList>
    </citation>
    <scope>NUCLEOTIDE SEQUENCE [LARGE SCALE GENOMIC DNA]</scope>
    <source>
        <strain evidence="5 6">PTG4-2</strain>
    </source>
</reference>
<dbReference type="GO" id="GO:1902201">
    <property type="term" value="P:negative regulation of bacterial-type flagellum-dependent cell motility"/>
    <property type="evidence" value="ECO:0007669"/>
    <property type="project" value="TreeGrafter"/>
</dbReference>
<dbReference type="SUPFAM" id="SSF55073">
    <property type="entry name" value="Nucleotide cyclase"/>
    <property type="match status" value="1"/>
</dbReference>
<dbReference type="Proteomes" id="UP000249590">
    <property type="component" value="Unassembled WGS sequence"/>
</dbReference>
<protein>
    <recommendedName>
        <fullName evidence="1">diguanylate cyclase</fullName>
        <ecNumber evidence="1">2.7.7.65</ecNumber>
    </recommendedName>
</protein>
<dbReference type="RefSeq" id="WP_111347632.1">
    <property type="nucleotide sequence ID" value="NZ_QHHQ01000003.1"/>
</dbReference>
<dbReference type="SMART" id="SM00267">
    <property type="entry name" value="GGDEF"/>
    <property type="match status" value="1"/>
</dbReference>
<dbReference type="InterPro" id="IPR043128">
    <property type="entry name" value="Rev_trsase/Diguanyl_cyclase"/>
</dbReference>
<dbReference type="GO" id="GO:0043709">
    <property type="term" value="P:cell adhesion involved in single-species biofilm formation"/>
    <property type="evidence" value="ECO:0007669"/>
    <property type="project" value="TreeGrafter"/>
</dbReference>
<sequence length="412" mass="44963">MATDAAFAIAQGALYYGVMLTLFRCRDVFGVGTFCCALCALTFVETYLAATVYVGVADIMYTPGSVILFAGKLPLLLLVYIREDAETVRQPIYGLFFGNLLIVGLLLLIGQQTAAPMLGGEKTVQIVVDSASLTVWGTFLLFVDCIAVILLYERLSRIAHMPLFVRVWLSTVVILAADHVLFFAALHIFFDVPVSAGYGGFVGKMAAAFFYSTLISLYLHFAERAGATFGGSIADVFDVLTYRQRYEALHVESLLDVLTGVRNRRALTREGERYVDEALAKKSHLGLLAVDLDNFKSVNDRHGHMAGDEALCFLADLMRGTVRSTDQIYRIGGDEFLIVLPNCDPPSASSIAAKLRDLTRNTRMARPPYSVSASIGWADLGTDGASLGELITAADRRLYEAKANRSMIPVTS</sequence>
<comment type="catalytic activity">
    <reaction evidence="2">
        <text>2 GTP = 3',3'-c-di-GMP + 2 diphosphate</text>
        <dbReference type="Rhea" id="RHEA:24898"/>
        <dbReference type="ChEBI" id="CHEBI:33019"/>
        <dbReference type="ChEBI" id="CHEBI:37565"/>
        <dbReference type="ChEBI" id="CHEBI:58805"/>
        <dbReference type="EC" id="2.7.7.65"/>
    </reaction>
</comment>
<dbReference type="GO" id="GO:0005886">
    <property type="term" value="C:plasma membrane"/>
    <property type="evidence" value="ECO:0007669"/>
    <property type="project" value="TreeGrafter"/>
</dbReference>
<keyword evidence="3" id="KW-1133">Transmembrane helix</keyword>
<evidence type="ECO:0000259" key="4">
    <source>
        <dbReference type="PROSITE" id="PS50887"/>
    </source>
</evidence>
<keyword evidence="3" id="KW-0812">Transmembrane</keyword>
<keyword evidence="6" id="KW-1185">Reference proteome</keyword>
<accession>A0A8B2NV67</accession>
<dbReference type="EMBL" id="QHHQ01000003">
    <property type="protein sequence ID" value="RAI01063.1"/>
    <property type="molecule type" value="Genomic_DNA"/>
</dbReference>
<keyword evidence="3" id="KW-0472">Membrane</keyword>
<evidence type="ECO:0000256" key="1">
    <source>
        <dbReference type="ARBA" id="ARBA00012528"/>
    </source>
</evidence>
<dbReference type="GO" id="GO:0052621">
    <property type="term" value="F:diguanylate cyclase activity"/>
    <property type="evidence" value="ECO:0007669"/>
    <property type="project" value="UniProtKB-EC"/>
</dbReference>
<feature type="transmembrane region" description="Helical" evidence="3">
    <location>
        <begin position="59"/>
        <end position="80"/>
    </location>
</feature>
<dbReference type="Pfam" id="PF00990">
    <property type="entry name" value="GGDEF"/>
    <property type="match status" value="1"/>
</dbReference>
<organism evidence="5 6">
    <name type="scientific">Acuticoccus sediminis</name>
    <dbReference type="NCBI Taxonomy" id="2184697"/>
    <lineage>
        <taxon>Bacteria</taxon>
        <taxon>Pseudomonadati</taxon>
        <taxon>Pseudomonadota</taxon>
        <taxon>Alphaproteobacteria</taxon>
        <taxon>Hyphomicrobiales</taxon>
        <taxon>Amorphaceae</taxon>
        <taxon>Acuticoccus</taxon>
    </lineage>
</organism>
<dbReference type="PROSITE" id="PS50887">
    <property type="entry name" value="GGDEF"/>
    <property type="match status" value="1"/>
</dbReference>
<name>A0A8B2NV67_9HYPH</name>